<feature type="transmembrane region" description="Helical" evidence="2">
    <location>
        <begin position="196"/>
        <end position="220"/>
    </location>
</feature>
<protein>
    <submittedName>
        <fullName evidence="3">Uncharacterized protein</fullName>
    </submittedName>
</protein>
<feature type="transmembrane region" description="Helical" evidence="2">
    <location>
        <begin position="170"/>
        <end position="190"/>
    </location>
</feature>
<accession>A0A9P4Y218</accession>
<dbReference type="Proteomes" id="UP000803844">
    <property type="component" value="Unassembled WGS sequence"/>
</dbReference>
<name>A0A9P4Y218_CRYP1</name>
<dbReference type="AlphaFoldDB" id="A0A9P4Y218"/>
<reference evidence="3" key="1">
    <citation type="journal article" date="2020" name="Phytopathology">
        <title>Genome sequence of the chestnut blight fungus Cryphonectria parasitica EP155: A fundamental resource for an archetypical invasive plant pathogen.</title>
        <authorList>
            <person name="Crouch J.A."/>
            <person name="Dawe A."/>
            <person name="Aerts A."/>
            <person name="Barry K."/>
            <person name="Churchill A.C.L."/>
            <person name="Grimwood J."/>
            <person name="Hillman B."/>
            <person name="Milgroom M.G."/>
            <person name="Pangilinan J."/>
            <person name="Smith M."/>
            <person name="Salamov A."/>
            <person name="Schmutz J."/>
            <person name="Yadav J."/>
            <person name="Grigoriev I.V."/>
            <person name="Nuss D."/>
        </authorList>
    </citation>
    <scope>NUCLEOTIDE SEQUENCE</scope>
    <source>
        <strain evidence="3">EP155</strain>
    </source>
</reference>
<dbReference type="OrthoDB" id="10604373at2759"/>
<comment type="caution">
    <text evidence="3">The sequence shown here is derived from an EMBL/GenBank/DDBJ whole genome shotgun (WGS) entry which is preliminary data.</text>
</comment>
<dbReference type="RefSeq" id="XP_040775999.1">
    <property type="nucleotide sequence ID" value="XM_040920622.1"/>
</dbReference>
<keyword evidence="2" id="KW-0472">Membrane</keyword>
<evidence type="ECO:0000313" key="4">
    <source>
        <dbReference type="Proteomes" id="UP000803844"/>
    </source>
</evidence>
<dbReference type="EMBL" id="MU032348">
    <property type="protein sequence ID" value="KAF3765038.1"/>
    <property type="molecule type" value="Genomic_DNA"/>
</dbReference>
<gene>
    <name evidence="3" type="ORF">M406DRAFT_331352</name>
</gene>
<evidence type="ECO:0000313" key="3">
    <source>
        <dbReference type="EMBL" id="KAF3765038.1"/>
    </source>
</evidence>
<keyword evidence="2" id="KW-1133">Transmembrane helix</keyword>
<proteinExistence type="predicted"/>
<feature type="region of interest" description="Disordered" evidence="1">
    <location>
        <begin position="1"/>
        <end position="28"/>
    </location>
</feature>
<organism evidence="3 4">
    <name type="scientific">Cryphonectria parasitica (strain ATCC 38755 / EP155)</name>
    <dbReference type="NCBI Taxonomy" id="660469"/>
    <lineage>
        <taxon>Eukaryota</taxon>
        <taxon>Fungi</taxon>
        <taxon>Dikarya</taxon>
        <taxon>Ascomycota</taxon>
        <taxon>Pezizomycotina</taxon>
        <taxon>Sordariomycetes</taxon>
        <taxon>Sordariomycetidae</taxon>
        <taxon>Diaporthales</taxon>
        <taxon>Cryphonectriaceae</taxon>
        <taxon>Cryphonectria-Endothia species complex</taxon>
        <taxon>Cryphonectria</taxon>
    </lineage>
</organism>
<sequence>MTHQTTTDPRGNLHGAGSPLPTPADSTTRPSQYIRVVYQDYRGWYWYTQPEVDAVQSVWDAMRQVRQVQASCDAARRPWRFLSTLLRKHVVEMARVSTTRLDDVIEGQHPSRRVELSATHREACPGLTAMFNDHQVMGSEVIFAQSFPSLITGSQNGQVLVVSYKLRKSMVIRLVVLWLALSGLIGVAIGKVTSSVPAGFSAFGGLMLVVTVPLSVIFWISG</sequence>
<keyword evidence="2" id="KW-0812">Transmembrane</keyword>
<evidence type="ECO:0000256" key="2">
    <source>
        <dbReference type="SAM" id="Phobius"/>
    </source>
</evidence>
<evidence type="ECO:0000256" key="1">
    <source>
        <dbReference type="SAM" id="MobiDB-lite"/>
    </source>
</evidence>
<keyword evidence="4" id="KW-1185">Reference proteome</keyword>
<dbReference type="GeneID" id="63837751"/>